<keyword evidence="2" id="KW-0963">Cytoplasm</keyword>
<dbReference type="AlphaFoldDB" id="A0A0G0QUA7"/>
<dbReference type="GO" id="GO:0004176">
    <property type="term" value="F:ATP-dependent peptidase activity"/>
    <property type="evidence" value="ECO:0007669"/>
    <property type="project" value="InterPro"/>
</dbReference>
<organism evidence="7 8">
    <name type="scientific">Candidatus Yanofskybacteria bacterium GW2011_GWE2_40_11</name>
    <dbReference type="NCBI Taxonomy" id="1619033"/>
    <lineage>
        <taxon>Bacteria</taxon>
        <taxon>Candidatus Yanofskyibacteriota</taxon>
    </lineage>
</organism>
<dbReference type="Proteomes" id="UP000034072">
    <property type="component" value="Unassembled WGS sequence"/>
</dbReference>
<name>A0A0G0QUA7_9BACT</name>
<dbReference type="EMBL" id="LBXZ01000003">
    <property type="protein sequence ID" value="KKR40936.1"/>
    <property type="molecule type" value="Genomic_DNA"/>
</dbReference>
<dbReference type="Pfam" id="PF00574">
    <property type="entry name" value="CLP_protease"/>
    <property type="match status" value="1"/>
</dbReference>
<comment type="caution">
    <text evidence="7">The sequence shown here is derived from an EMBL/GenBank/DDBJ whole genome shotgun (WGS) entry which is preliminary data.</text>
</comment>
<evidence type="ECO:0000256" key="6">
    <source>
        <dbReference type="RuleBase" id="RU003567"/>
    </source>
</evidence>
<dbReference type="InterPro" id="IPR001907">
    <property type="entry name" value="ClpP"/>
</dbReference>
<dbReference type="PRINTS" id="PR00127">
    <property type="entry name" value="CLPPROTEASEP"/>
</dbReference>
<dbReference type="CDD" id="cd07017">
    <property type="entry name" value="S14_ClpP_2"/>
    <property type="match status" value="1"/>
</dbReference>
<evidence type="ECO:0000313" key="8">
    <source>
        <dbReference type="Proteomes" id="UP000034072"/>
    </source>
</evidence>
<evidence type="ECO:0000313" key="7">
    <source>
        <dbReference type="EMBL" id="KKR40936.1"/>
    </source>
</evidence>
<dbReference type="GO" id="GO:0009368">
    <property type="term" value="C:endopeptidase Clp complex"/>
    <property type="evidence" value="ECO:0007669"/>
    <property type="project" value="TreeGrafter"/>
</dbReference>
<keyword evidence="5" id="KW-0720">Serine protease</keyword>
<accession>A0A0G0QUA7</accession>
<dbReference type="GO" id="GO:0006515">
    <property type="term" value="P:protein quality control for misfolded or incompletely synthesized proteins"/>
    <property type="evidence" value="ECO:0007669"/>
    <property type="project" value="TreeGrafter"/>
</dbReference>
<dbReference type="Gene3D" id="3.90.226.10">
    <property type="entry name" value="2-enoyl-CoA Hydratase, Chain A, domain 1"/>
    <property type="match status" value="1"/>
</dbReference>
<keyword evidence="3" id="KW-0645">Protease</keyword>
<evidence type="ECO:0000256" key="2">
    <source>
        <dbReference type="ARBA" id="ARBA00022490"/>
    </source>
</evidence>
<evidence type="ECO:0000256" key="5">
    <source>
        <dbReference type="ARBA" id="ARBA00022825"/>
    </source>
</evidence>
<dbReference type="InterPro" id="IPR029045">
    <property type="entry name" value="ClpP/crotonase-like_dom_sf"/>
</dbReference>
<keyword evidence="4" id="KW-0378">Hydrolase</keyword>
<proteinExistence type="inferred from homology"/>
<evidence type="ECO:0000256" key="4">
    <source>
        <dbReference type="ARBA" id="ARBA00022801"/>
    </source>
</evidence>
<dbReference type="PANTHER" id="PTHR10381:SF70">
    <property type="entry name" value="ATP-DEPENDENT CLP PROTEASE PROTEOLYTIC SUBUNIT"/>
    <property type="match status" value="1"/>
</dbReference>
<sequence>MPEASPVAVEIKKLLQISPVTERYEYLYEQGVMLLYGEVNPEMMLNFFINSVAFAKRNGNRKPIWVVLYSPGGYFDDGFGIYDTIRALVNSGISVNTVGLGDVSSMAVCILQAGSRRYAMPNTQFVVHQGRSNDGPDMKEINEQKEAIRNFDRLNDRILTVIAQRIGMSLKDIKAHTRKKDRLLIGEEALTFGDNGLVDEIVSSFPFVPLINNS</sequence>
<dbReference type="InterPro" id="IPR023562">
    <property type="entry name" value="ClpP/TepA"/>
</dbReference>
<gene>
    <name evidence="7" type="ORF">UT75_C0003G0066</name>
</gene>
<evidence type="ECO:0000256" key="3">
    <source>
        <dbReference type="ARBA" id="ARBA00022670"/>
    </source>
</evidence>
<dbReference type="GO" id="GO:0051117">
    <property type="term" value="F:ATPase binding"/>
    <property type="evidence" value="ECO:0007669"/>
    <property type="project" value="TreeGrafter"/>
</dbReference>
<reference evidence="7 8" key="1">
    <citation type="journal article" date="2015" name="Nature">
        <title>rRNA introns, odd ribosomes, and small enigmatic genomes across a large radiation of phyla.</title>
        <authorList>
            <person name="Brown C.T."/>
            <person name="Hug L.A."/>
            <person name="Thomas B.C."/>
            <person name="Sharon I."/>
            <person name="Castelle C.J."/>
            <person name="Singh A."/>
            <person name="Wilkins M.J."/>
            <person name="Williams K.H."/>
            <person name="Banfield J.F."/>
        </authorList>
    </citation>
    <scope>NUCLEOTIDE SEQUENCE [LARGE SCALE GENOMIC DNA]</scope>
</reference>
<comment type="similarity">
    <text evidence="1 6">Belongs to the peptidase S14 family.</text>
</comment>
<evidence type="ECO:0000256" key="1">
    <source>
        <dbReference type="ARBA" id="ARBA00007039"/>
    </source>
</evidence>
<dbReference type="GO" id="GO:0004252">
    <property type="term" value="F:serine-type endopeptidase activity"/>
    <property type="evidence" value="ECO:0007669"/>
    <property type="project" value="InterPro"/>
</dbReference>
<dbReference type="SUPFAM" id="SSF52096">
    <property type="entry name" value="ClpP/crotonase"/>
    <property type="match status" value="1"/>
</dbReference>
<dbReference type="PANTHER" id="PTHR10381">
    <property type="entry name" value="ATP-DEPENDENT CLP PROTEASE PROTEOLYTIC SUBUNIT"/>
    <property type="match status" value="1"/>
</dbReference>
<protein>
    <recommendedName>
        <fullName evidence="6">ATP-dependent Clp protease proteolytic subunit</fullName>
    </recommendedName>
</protein>